<evidence type="ECO:0000259" key="4">
    <source>
        <dbReference type="PROSITE" id="PS50043"/>
    </source>
</evidence>
<name>A0ABW7FL71_9BURK</name>
<dbReference type="EMBL" id="JBIGHW010000008">
    <property type="protein sequence ID" value="MFG6442075.1"/>
    <property type="molecule type" value="Genomic_DNA"/>
</dbReference>
<feature type="domain" description="Response regulatory" evidence="5">
    <location>
        <begin position="9"/>
        <end position="125"/>
    </location>
</feature>
<dbReference type="CDD" id="cd17535">
    <property type="entry name" value="REC_NarL-like"/>
    <property type="match status" value="1"/>
</dbReference>
<dbReference type="PROSITE" id="PS50110">
    <property type="entry name" value="RESPONSE_REGULATORY"/>
    <property type="match status" value="1"/>
</dbReference>
<dbReference type="SUPFAM" id="SSF52172">
    <property type="entry name" value="CheY-like"/>
    <property type="match status" value="1"/>
</dbReference>
<organism evidence="6 7">
    <name type="scientific">Pelomonas margarita</name>
    <dbReference type="NCBI Taxonomy" id="3299031"/>
    <lineage>
        <taxon>Bacteria</taxon>
        <taxon>Pseudomonadati</taxon>
        <taxon>Pseudomonadota</taxon>
        <taxon>Betaproteobacteria</taxon>
        <taxon>Burkholderiales</taxon>
        <taxon>Sphaerotilaceae</taxon>
        <taxon>Roseateles</taxon>
    </lineage>
</organism>
<dbReference type="Pfam" id="PF00072">
    <property type="entry name" value="Response_reg"/>
    <property type="match status" value="1"/>
</dbReference>
<dbReference type="InterPro" id="IPR039420">
    <property type="entry name" value="WalR-like"/>
</dbReference>
<reference evidence="6 7" key="1">
    <citation type="submission" date="2024-08" db="EMBL/GenBank/DDBJ databases">
        <authorList>
            <person name="Lu H."/>
        </authorList>
    </citation>
    <scope>NUCLEOTIDE SEQUENCE [LARGE SCALE GENOMIC DNA]</scope>
    <source>
        <strain evidence="6 7">LKC17W</strain>
    </source>
</reference>
<dbReference type="SUPFAM" id="SSF46894">
    <property type="entry name" value="C-terminal effector domain of the bipartite response regulators"/>
    <property type="match status" value="1"/>
</dbReference>
<dbReference type="Gene3D" id="3.40.50.2300">
    <property type="match status" value="1"/>
</dbReference>
<keyword evidence="2" id="KW-0238">DNA-binding</keyword>
<dbReference type="PRINTS" id="PR00038">
    <property type="entry name" value="HTHLUXR"/>
</dbReference>
<dbReference type="Pfam" id="PF00196">
    <property type="entry name" value="GerE"/>
    <property type="match status" value="1"/>
</dbReference>
<evidence type="ECO:0000259" key="5">
    <source>
        <dbReference type="PROSITE" id="PS50110"/>
    </source>
</evidence>
<evidence type="ECO:0000313" key="6">
    <source>
        <dbReference type="EMBL" id="MFG6442075.1"/>
    </source>
</evidence>
<dbReference type="PROSITE" id="PS50043">
    <property type="entry name" value="HTH_LUXR_2"/>
    <property type="match status" value="1"/>
</dbReference>
<gene>
    <name evidence="6" type="ORF">ACG0Z3_15425</name>
</gene>
<dbReference type="SMART" id="SM00421">
    <property type="entry name" value="HTH_LUXR"/>
    <property type="match status" value="1"/>
</dbReference>
<feature type="modified residue" description="4-aspartylphosphate" evidence="3">
    <location>
        <position position="60"/>
    </location>
</feature>
<sequence>MNKPHPQVRLLIVDDHPLMREGIAAVMQQQPDMQVIGEAANGVEAVERFHALQPDVTLMDLQMPRMDGLQAIQAIRKQSPQARLLVLTTYQGDIQAWRALKEGAAGYLVKTSMRASLLDAIRAVHAGGRWVPSDIAVDIARHAGDEMLTDREVEVVRHIAQGHSNREVGALLSVTEDTIKARVKSILLKLNARDRTHAVTIALQRGLLQL</sequence>
<dbReference type="PROSITE" id="PS00622">
    <property type="entry name" value="HTH_LUXR_1"/>
    <property type="match status" value="1"/>
</dbReference>
<dbReference type="InterPro" id="IPR058245">
    <property type="entry name" value="NreC/VraR/RcsB-like_REC"/>
</dbReference>
<comment type="caution">
    <text evidence="6">The sequence shown here is derived from an EMBL/GenBank/DDBJ whole genome shotgun (WGS) entry which is preliminary data.</text>
</comment>
<proteinExistence type="predicted"/>
<dbReference type="CDD" id="cd06170">
    <property type="entry name" value="LuxR_C_like"/>
    <property type="match status" value="1"/>
</dbReference>
<dbReference type="PANTHER" id="PTHR43214:SF43">
    <property type="entry name" value="TWO-COMPONENT RESPONSE REGULATOR"/>
    <property type="match status" value="1"/>
</dbReference>
<dbReference type="InterPro" id="IPR011006">
    <property type="entry name" value="CheY-like_superfamily"/>
</dbReference>
<feature type="domain" description="HTH luxR-type" evidence="4">
    <location>
        <begin position="141"/>
        <end position="206"/>
    </location>
</feature>
<dbReference type="SMART" id="SM00448">
    <property type="entry name" value="REC"/>
    <property type="match status" value="1"/>
</dbReference>
<dbReference type="InterPro" id="IPR000792">
    <property type="entry name" value="Tscrpt_reg_LuxR_C"/>
</dbReference>
<protein>
    <submittedName>
        <fullName evidence="6">Response regulator</fullName>
    </submittedName>
</protein>
<accession>A0ABW7FL71</accession>
<evidence type="ECO:0000313" key="7">
    <source>
        <dbReference type="Proteomes" id="UP001606301"/>
    </source>
</evidence>
<dbReference type="InterPro" id="IPR016032">
    <property type="entry name" value="Sig_transdc_resp-reg_C-effctor"/>
</dbReference>
<keyword evidence="7" id="KW-1185">Reference proteome</keyword>
<dbReference type="RefSeq" id="WP_394398947.1">
    <property type="nucleotide sequence ID" value="NZ_JBIGHW010000008.1"/>
</dbReference>
<evidence type="ECO:0000256" key="1">
    <source>
        <dbReference type="ARBA" id="ARBA00022553"/>
    </source>
</evidence>
<dbReference type="Proteomes" id="UP001606301">
    <property type="component" value="Unassembled WGS sequence"/>
</dbReference>
<keyword evidence="1 3" id="KW-0597">Phosphoprotein</keyword>
<evidence type="ECO:0000256" key="2">
    <source>
        <dbReference type="ARBA" id="ARBA00023125"/>
    </source>
</evidence>
<dbReference type="InterPro" id="IPR001789">
    <property type="entry name" value="Sig_transdc_resp-reg_receiver"/>
</dbReference>
<evidence type="ECO:0000256" key="3">
    <source>
        <dbReference type="PROSITE-ProRule" id="PRU00169"/>
    </source>
</evidence>
<dbReference type="PANTHER" id="PTHR43214">
    <property type="entry name" value="TWO-COMPONENT RESPONSE REGULATOR"/>
    <property type="match status" value="1"/>
</dbReference>